<comment type="caution">
    <text evidence="8">The sequence shown here is derived from an EMBL/GenBank/DDBJ whole genome shotgun (WGS) entry which is preliminary data.</text>
</comment>
<dbReference type="InterPro" id="IPR036280">
    <property type="entry name" value="Multihaem_cyt_sf"/>
</dbReference>
<evidence type="ECO:0000259" key="7">
    <source>
        <dbReference type="Pfam" id="PF02085"/>
    </source>
</evidence>
<dbReference type="Gene3D" id="3.90.10.10">
    <property type="entry name" value="Cytochrome C3"/>
    <property type="match status" value="1"/>
</dbReference>
<dbReference type="AlphaFoldDB" id="A0A7X0JSG8"/>
<keyword evidence="1" id="KW-0813">Transport</keyword>
<feature type="domain" description="Class III cytochrome C" evidence="7">
    <location>
        <begin position="37"/>
        <end position="115"/>
    </location>
</feature>
<gene>
    <name evidence="8" type="ORF">HNR48_000804</name>
</gene>
<name>A0A7X0JSG8_9GAMM</name>
<keyword evidence="9" id="KW-1185">Reference proteome</keyword>
<dbReference type="SUPFAM" id="SSF48695">
    <property type="entry name" value="Multiheme cytochromes"/>
    <property type="match status" value="1"/>
</dbReference>
<keyword evidence="2" id="KW-0349">Heme</keyword>
<evidence type="ECO:0000256" key="5">
    <source>
        <dbReference type="ARBA" id="ARBA00023004"/>
    </source>
</evidence>
<evidence type="ECO:0000313" key="8">
    <source>
        <dbReference type="EMBL" id="MBB6520526.1"/>
    </source>
</evidence>
<dbReference type="GO" id="GO:0020037">
    <property type="term" value="F:heme binding"/>
    <property type="evidence" value="ECO:0007669"/>
    <property type="project" value="InterPro"/>
</dbReference>
<evidence type="ECO:0000256" key="4">
    <source>
        <dbReference type="ARBA" id="ARBA00022982"/>
    </source>
</evidence>
<dbReference type="InterPro" id="IPR020942">
    <property type="entry name" value="Cyt_c_III_dom"/>
</dbReference>
<sequence>MWSPAKMILIMIAVSIVAALFLMLPEKREASLREAPLLDVYFVHKDHHQVGCAQCHHNYVDGTGRQFGCYQCHKEDESVNLLVEEQFHGLCRECHRELKVAGEKSGPVRQCGGCHKPDTKP</sequence>
<evidence type="ECO:0000256" key="6">
    <source>
        <dbReference type="SAM" id="Phobius"/>
    </source>
</evidence>
<evidence type="ECO:0000256" key="2">
    <source>
        <dbReference type="ARBA" id="ARBA00022617"/>
    </source>
</evidence>
<dbReference type="RefSeq" id="WP_166850964.1">
    <property type="nucleotide sequence ID" value="NZ_JAAONY010000001.1"/>
</dbReference>
<dbReference type="CDD" id="cd08168">
    <property type="entry name" value="Cytochrom_C3"/>
    <property type="match status" value="1"/>
</dbReference>
<dbReference type="Pfam" id="PF02085">
    <property type="entry name" value="Cytochrom_CIII"/>
    <property type="match status" value="1"/>
</dbReference>
<dbReference type="GO" id="GO:0046872">
    <property type="term" value="F:metal ion binding"/>
    <property type="evidence" value="ECO:0007669"/>
    <property type="project" value="UniProtKB-KW"/>
</dbReference>
<keyword evidence="6" id="KW-0472">Membrane</keyword>
<organism evidence="8 9">
    <name type="scientific">Pseudoteredinibacter isoporae</name>
    <dbReference type="NCBI Taxonomy" id="570281"/>
    <lineage>
        <taxon>Bacteria</taxon>
        <taxon>Pseudomonadati</taxon>
        <taxon>Pseudomonadota</taxon>
        <taxon>Gammaproteobacteria</taxon>
        <taxon>Cellvibrionales</taxon>
        <taxon>Cellvibrionaceae</taxon>
        <taxon>Pseudoteredinibacter</taxon>
    </lineage>
</organism>
<evidence type="ECO:0000256" key="1">
    <source>
        <dbReference type="ARBA" id="ARBA00022448"/>
    </source>
</evidence>
<keyword evidence="6" id="KW-1133">Transmembrane helix</keyword>
<proteinExistence type="predicted"/>
<dbReference type="EMBL" id="JACHHT010000001">
    <property type="protein sequence ID" value="MBB6520526.1"/>
    <property type="molecule type" value="Genomic_DNA"/>
</dbReference>
<evidence type="ECO:0000313" key="9">
    <source>
        <dbReference type="Proteomes" id="UP000528457"/>
    </source>
</evidence>
<dbReference type="Proteomes" id="UP000528457">
    <property type="component" value="Unassembled WGS sequence"/>
</dbReference>
<reference evidence="8 9" key="1">
    <citation type="submission" date="2020-08" db="EMBL/GenBank/DDBJ databases">
        <title>Genomic Encyclopedia of Type Strains, Phase IV (KMG-IV): sequencing the most valuable type-strain genomes for metagenomic binning, comparative biology and taxonomic classification.</title>
        <authorList>
            <person name="Goeker M."/>
        </authorList>
    </citation>
    <scope>NUCLEOTIDE SEQUENCE [LARGE SCALE GENOMIC DNA]</scope>
    <source>
        <strain evidence="8 9">DSM 22368</strain>
    </source>
</reference>
<feature type="transmembrane region" description="Helical" evidence="6">
    <location>
        <begin position="6"/>
        <end position="24"/>
    </location>
</feature>
<keyword evidence="6" id="KW-0812">Transmembrane</keyword>
<keyword evidence="3" id="KW-0479">Metal-binding</keyword>
<dbReference type="InParanoid" id="A0A7X0JSG8"/>
<protein>
    <submittedName>
        <fullName evidence="8">Putative CXXCH cytochrome family protein</fullName>
    </submittedName>
</protein>
<keyword evidence="4" id="KW-0249">Electron transport</keyword>
<accession>A0A7X0JSG8</accession>
<dbReference type="GO" id="GO:0009055">
    <property type="term" value="F:electron transfer activity"/>
    <property type="evidence" value="ECO:0007669"/>
    <property type="project" value="InterPro"/>
</dbReference>
<keyword evidence="5" id="KW-0408">Iron</keyword>
<evidence type="ECO:0000256" key="3">
    <source>
        <dbReference type="ARBA" id="ARBA00022723"/>
    </source>
</evidence>